<keyword evidence="3 4" id="KW-0408">Iron</keyword>
<keyword evidence="9" id="KW-1185">Reference proteome</keyword>
<evidence type="ECO:0000256" key="2">
    <source>
        <dbReference type="ARBA" id="ARBA00022723"/>
    </source>
</evidence>
<evidence type="ECO:0000256" key="6">
    <source>
        <dbReference type="SAM" id="Phobius"/>
    </source>
</evidence>
<evidence type="ECO:0000259" key="7">
    <source>
        <dbReference type="PROSITE" id="PS51007"/>
    </source>
</evidence>
<name>A0A150WJH2_BDEBC</name>
<dbReference type="GO" id="GO:0046872">
    <property type="term" value="F:metal ion binding"/>
    <property type="evidence" value="ECO:0007669"/>
    <property type="project" value="UniProtKB-KW"/>
</dbReference>
<dbReference type="AlphaFoldDB" id="A0A150WJH2"/>
<feature type="transmembrane region" description="Helical" evidence="6">
    <location>
        <begin position="23"/>
        <end position="40"/>
    </location>
</feature>
<dbReference type="OrthoDB" id="5292346at2"/>
<dbReference type="InterPro" id="IPR050597">
    <property type="entry name" value="Cytochrome_c_Oxidase_Subunit"/>
</dbReference>
<evidence type="ECO:0000256" key="1">
    <source>
        <dbReference type="ARBA" id="ARBA00022617"/>
    </source>
</evidence>
<dbReference type="Pfam" id="PF13442">
    <property type="entry name" value="Cytochrome_CBB3"/>
    <property type="match status" value="1"/>
</dbReference>
<evidence type="ECO:0000256" key="3">
    <source>
        <dbReference type="ARBA" id="ARBA00023004"/>
    </source>
</evidence>
<dbReference type="InterPro" id="IPR036909">
    <property type="entry name" value="Cyt_c-like_dom_sf"/>
</dbReference>
<organism evidence="8 9">
    <name type="scientific">Bdellovibrio bacteriovorus</name>
    <dbReference type="NCBI Taxonomy" id="959"/>
    <lineage>
        <taxon>Bacteria</taxon>
        <taxon>Pseudomonadati</taxon>
        <taxon>Bdellovibrionota</taxon>
        <taxon>Bdellovibrionia</taxon>
        <taxon>Bdellovibrionales</taxon>
        <taxon>Pseudobdellovibrionaceae</taxon>
        <taxon>Bdellovibrio</taxon>
    </lineage>
</organism>
<keyword evidence="6" id="KW-1133">Transmembrane helix</keyword>
<dbReference type="InterPro" id="IPR038414">
    <property type="entry name" value="CcoP_N_sf"/>
</dbReference>
<dbReference type="Pfam" id="PF14715">
    <property type="entry name" value="FixP_N"/>
    <property type="match status" value="1"/>
</dbReference>
<protein>
    <submittedName>
        <fullName evidence="8">Nitrogen fixation protein FixP</fullName>
    </submittedName>
</protein>
<feature type="domain" description="Cytochrome c" evidence="7">
    <location>
        <begin position="89"/>
        <end position="169"/>
    </location>
</feature>
<dbReference type="Gene3D" id="6.10.280.130">
    <property type="match status" value="1"/>
</dbReference>
<sequence length="188" mass="20956">MSDDQKYHVYDDIVEHDNPLPTWWLWTFFLTIIFSFIYFIHYSLGTDSPTLNDELKIAMAELEKSKSAAVASAPMETEDSLKEIFDKPEMLTVGAAQFSAKCAACHGAEMQGLIGPDLTDKFWIHGKGTRLDLLKVIREGVPEKGMPPWGPVMKRDEIYAVASFILSKKGSHPAGSKGPQGDAVEDYK</sequence>
<keyword evidence="1 4" id="KW-0349">Heme</keyword>
<evidence type="ECO:0000313" key="9">
    <source>
        <dbReference type="Proteomes" id="UP000075320"/>
    </source>
</evidence>
<dbReference type="RefSeq" id="WP_061835667.1">
    <property type="nucleotide sequence ID" value="NZ_LUKE01000003.1"/>
</dbReference>
<keyword evidence="6" id="KW-0812">Transmembrane</keyword>
<dbReference type="PANTHER" id="PTHR33751">
    <property type="entry name" value="CBB3-TYPE CYTOCHROME C OXIDASE SUBUNIT FIXP"/>
    <property type="match status" value="1"/>
</dbReference>
<dbReference type="PANTHER" id="PTHR33751:SF1">
    <property type="entry name" value="CBB3-TYPE CYTOCHROME C OXIDASE SUBUNIT FIXP"/>
    <property type="match status" value="1"/>
</dbReference>
<keyword evidence="6" id="KW-0472">Membrane</keyword>
<keyword evidence="2 4" id="KW-0479">Metal-binding</keyword>
<dbReference type="InterPro" id="IPR009056">
    <property type="entry name" value="Cyt_c-like_dom"/>
</dbReference>
<accession>A0A150WJH2</accession>
<proteinExistence type="predicted"/>
<evidence type="ECO:0000313" key="8">
    <source>
        <dbReference type="EMBL" id="KYG63773.1"/>
    </source>
</evidence>
<dbReference type="SUPFAM" id="SSF46626">
    <property type="entry name" value="Cytochrome c"/>
    <property type="match status" value="1"/>
</dbReference>
<dbReference type="GO" id="GO:0020037">
    <property type="term" value="F:heme binding"/>
    <property type="evidence" value="ECO:0007669"/>
    <property type="project" value="InterPro"/>
</dbReference>
<gene>
    <name evidence="8" type="ORF">AZI86_13190</name>
</gene>
<evidence type="ECO:0000256" key="4">
    <source>
        <dbReference type="PROSITE-ProRule" id="PRU00433"/>
    </source>
</evidence>
<dbReference type="PROSITE" id="PS51007">
    <property type="entry name" value="CYTC"/>
    <property type="match status" value="1"/>
</dbReference>
<dbReference type="EMBL" id="LUKE01000003">
    <property type="protein sequence ID" value="KYG63773.1"/>
    <property type="molecule type" value="Genomic_DNA"/>
</dbReference>
<evidence type="ECO:0000256" key="5">
    <source>
        <dbReference type="SAM" id="MobiDB-lite"/>
    </source>
</evidence>
<dbReference type="Proteomes" id="UP000075320">
    <property type="component" value="Unassembled WGS sequence"/>
</dbReference>
<dbReference type="Gene3D" id="1.10.760.10">
    <property type="entry name" value="Cytochrome c-like domain"/>
    <property type="match status" value="1"/>
</dbReference>
<feature type="region of interest" description="Disordered" evidence="5">
    <location>
        <begin position="169"/>
        <end position="188"/>
    </location>
</feature>
<reference evidence="8 9" key="1">
    <citation type="submission" date="2016-03" db="EMBL/GenBank/DDBJ databases">
        <authorList>
            <person name="Ploux O."/>
        </authorList>
    </citation>
    <scope>NUCLEOTIDE SEQUENCE [LARGE SCALE GENOMIC DNA]</scope>
    <source>
        <strain evidence="8 9">R0</strain>
    </source>
</reference>
<dbReference type="InterPro" id="IPR032858">
    <property type="entry name" value="CcoP_N"/>
</dbReference>
<comment type="caution">
    <text evidence="8">The sequence shown here is derived from an EMBL/GenBank/DDBJ whole genome shotgun (WGS) entry which is preliminary data.</text>
</comment>
<dbReference type="GO" id="GO:0009055">
    <property type="term" value="F:electron transfer activity"/>
    <property type="evidence" value="ECO:0007669"/>
    <property type="project" value="InterPro"/>
</dbReference>